<dbReference type="GO" id="GO:0036064">
    <property type="term" value="C:ciliary basal body"/>
    <property type="evidence" value="ECO:0007669"/>
    <property type="project" value="InterPro"/>
</dbReference>
<dbReference type="GO" id="GO:0032053">
    <property type="term" value="P:ciliary basal body organization"/>
    <property type="evidence" value="ECO:0007669"/>
    <property type="project" value="TreeGrafter"/>
</dbReference>
<evidence type="ECO:0000313" key="3">
    <source>
        <dbReference type="Proteomes" id="UP001163046"/>
    </source>
</evidence>
<evidence type="ECO:0000256" key="1">
    <source>
        <dbReference type="SAM" id="MobiDB-lite"/>
    </source>
</evidence>
<sequence length="237" mass="26278">MSVLSSISPASGYFEEQGGQDTTQNSLVPQQLHSLHGTEPLPRNFSDNKSSLTFVPWLPLSASDRHILSVTASRLQSRSSSLVSKSCEFLRDVLFKDFPAEIFLHRPSVLQSLLELLEDEIHVGDDVTLVLGAMQCLCDLSHHVHVRLMTVSDLVLFCPDQDCWKYRHITVSTETKNQGTDHQVANIRETGDGGVDSDDQSSSNLSDNKGSQGSDEDEDEMITEALQLTSCPWRSFV</sequence>
<proteinExistence type="predicted"/>
<accession>A0A9W9ZNG3</accession>
<dbReference type="GO" id="GO:0007099">
    <property type="term" value="P:centriole replication"/>
    <property type="evidence" value="ECO:0007669"/>
    <property type="project" value="TreeGrafter"/>
</dbReference>
<keyword evidence="3" id="KW-1185">Reference proteome</keyword>
<name>A0A9W9ZNG3_9CNID</name>
<feature type="region of interest" description="Disordered" evidence="1">
    <location>
        <begin position="177"/>
        <end position="221"/>
    </location>
</feature>
<gene>
    <name evidence="2" type="ORF">OS493_018609</name>
</gene>
<evidence type="ECO:0000313" key="2">
    <source>
        <dbReference type="EMBL" id="KAJ7384922.1"/>
    </source>
</evidence>
<dbReference type="GO" id="GO:0005813">
    <property type="term" value="C:centrosome"/>
    <property type="evidence" value="ECO:0007669"/>
    <property type="project" value="InterPro"/>
</dbReference>
<reference evidence="2" key="1">
    <citation type="submission" date="2023-01" db="EMBL/GenBank/DDBJ databases">
        <title>Genome assembly of the deep-sea coral Lophelia pertusa.</title>
        <authorList>
            <person name="Herrera S."/>
            <person name="Cordes E."/>
        </authorList>
    </citation>
    <scope>NUCLEOTIDE SEQUENCE</scope>
    <source>
        <strain evidence="2">USNM1676648</strain>
        <tissue evidence="2">Polyp</tissue>
    </source>
</reference>
<dbReference type="AlphaFoldDB" id="A0A9W9ZNG3"/>
<organism evidence="2 3">
    <name type="scientific">Desmophyllum pertusum</name>
    <dbReference type="NCBI Taxonomy" id="174260"/>
    <lineage>
        <taxon>Eukaryota</taxon>
        <taxon>Metazoa</taxon>
        <taxon>Cnidaria</taxon>
        <taxon>Anthozoa</taxon>
        <taxon>Hexacorallia</taxon>
        <taxon>Scleractinia</taxon>
        <taxon>Caryophylliina</taxon>
        <taxon>Caryophylliidae</taxon>
        <taxon>Desmophyllum</taxon>
    </lineage>
</organism>
<protein>
    <submittedName>
        <fullName evidence="2">Uncharacterized protein</fullName>
    </submittedName>
</protein>
<dbReference type="Proteomes" id="UP001163046">
    <property type="component" value="Unassembled WGS sequence"/>
</dbReference>
<dbReference type="PANTHER" id="PTHR31691">
    <property type="entry name" value="ROTATIN"/>
    <property type="match status" value="1"/>
</dbReference>
<dbReference type="GO" id="GO:0005814">
    <property type="term" value="C:centriole"/>
    <property type="evidence" value="ECO:0007669"/>
    <property type="project" value="TreeGrafter"/>
</dbReference>
<comment type="caution">
    <text evidence="2">The sequence shown here is derived from an EMBL/GenBank/DDBJ whole genome shotgun (WGS) entry which is preliminary data.</text>
</comment>
<dbReference type="GO" id="GO:0010457">
    <property type="term" value="P:centriole-centriole cohesion"/>
    <property type="evidence" value="ECO:0007669"/>
    <property type="project" value="TreeGrafter"/>
</dbReference>
<dbReference type="OrthoDB" id="428850at2759"/>
<dbReference type="InterPro" id="IPR030791">
    <property type="entry name" value="Rotatin"/>
</dbReference>
<dbReference type="EMBL" id="MU825883">
    <property type="protein sequence ID" value="KAJ7384922.1"/>
    <property type="molecule type" value="Genomic_DNA"/>
</dbReference>
<dbReference type="PANTHER" id="PTHR31691:SF1">
    <property type="entry name" value="ROTATIN"/>
    <property type="match status" value="1"/>
</dbReference>